<dbReference type="OrthoDB" id="2958217at2759"/>
<evidence type="ECO:0000313" key="2">
    <source>
        <dbReference type="EMBL" id="OCK72859.1"/>
    </source>
</evidence>
<dbReference type="Proteomes" id="UP000250266">
    <property type="component" value="Unassembled WGS sequence"/>
</dbReference>
<evidence type="ECO:0000259" key="1">
    <source>
        <dbReference type="Pfam" id="PF06985"/>
    </source>
</evidence>
<proteinExistence type="predicted"/>
<gene>
    <name evidence="2" type="ORF">K432DRAFT_314575</name>
</gene>
<accession>A0A8E2J8M3</accession>
<keyword evidence="3" id="KW-1185">Reference proteome</keyword>
<dbReference type="AlphaFoldDB" id="A0A8E2J8M3"/>
<feature type="domain" description="Heterokaryon incompatibility" evidence="1">
    <location>
        <begin position="1"/>
        <end position="51"/>
    </location>
</feature>
<organism evidence="2 3">
    <name type="scientific">Lepidopterella palustris CBS 459.81</name>
    <dbReference type="NCBI Taxonomy" id="1314670"/>
    <lineage>
        <taxon>Eukaryota</taxon>
        <taxon>Fungi</taxon>
        <taxon>Dikarya</taxon>
        <taxon>Ascomycota</taxon>
        <taxon>Pezizomycotina</taxon>
        <taxon>Dothideomycetes</taxon>
        <taxon>Pleosporomycetidae</taxon>
        <taxon>Mytilinidiales</taxon>
        <taxon>Argynnaceae</taxon>
        <taxon>Lepidopterella</taxon>
    </lineage>
</organism>
<protein>
    <recommendedName>
        <fullName evidence="1">Heterokaryon incompatibility domain-containing protein</fullName>
    </recommendedName>
</protein>
<dbReference type="EMBL" id="KV746291">
    <property type="protein sequence ID" value="OCK72859.1"/>
    <property type="molecule type" value="Genomic_DNA"/>
</dbReference>
<reference evidence="2 3" key="1">
    <citation type="journal article" date="2016" name="Nat. Commun.">
        <title>Ectomycorrhizal ecology is imprinted in the genome of the dominant symbiotic fungus Cenococcum geophilum.</title>
        <authorList>
            <consortium name="DOE Joint Genome Institute"/>
            <person name="Peter M."/>
            <person name="Kohler A."/>
            <person name="Ohm R.A."/>
            <person name="Kuo A."/>
            <person name="Krutzmann J."/>
            <person name="Morin E."/>
            <person name="Arend M."/>
            <person name="Barry K.W."/>
            <person name="Binder M."/>
            <person name="Choi C."/>
            <person name="Clum A."/>
            <person name="Copeland A."/>
            <person name="Grisel N."/>
            <person name="Haridas S."/>
            <person name="Kipfer T."/>
            <person name="LaButti K."/>
            <person name="Lindquist E."/>
            <person name="Lipzen A."/>
            <person name="Maire R."/>
            <person name="Meier B."/>
            <person name="Mihaltcheva S."/>
            <person name="Molinier V."/>
            <person name="Murat C."/>
            <person name="Poggeler S."/>
            <person name="Quandt C.A."/>
            <person name="Sperisen C."/>
            <person name="Tritt A."/>
            <person name="Tisserant E."/>
            <person name="Crous P.W."/>
            <person name="Henrissat B."/>
            <person name="Nehls U."/>
            <person name="Egli S."/>
            <person name="Spatafora J.W."/>
            <person name="Grigoriev I.V."/>
            <person name="Martin F.M."/>
        </authorList>
    </citation>
    <scope>NUCLEOTIDE SEQUENCE [LARGE SCALE GENOMIC DNA]</scope>
    <source>
        <strain evidence="2 3">CBS 459.81</strain>
    </source>
</reference>
<name>A0A8E2J8M3_9PEZI</name>
<dbReference type="Pfam" id="PF06985">
    <property type="entry name" value="HET"/>
    <property type="match status" value="1"/>
</dbReference>
<sequence length="57" mass="5949">VDVLCIVQGHAEELAATLRAMDRIYAAASITILVASGTDADIGLHGVLTQSRKTAQL</sequence>
<feature type="non-terminal residue" evidence="2">
    <location>
        <position position="1"/>
    </location>
</feature>
<dbReference type="InterPro" id="IPR010730">
    <property type="entry name" value="HET"/>
</dbReference>
<evidence type="ECO:0000313" key="3">
    <source>
        <dbReference type="Proteomes" id="UP000250266"/>
    </source>
</evidence>